<dbReference type="EMBL" id="PGOL01000434">
    <property type="protein sequence ID" value="PKI70720.1"/>
    <property type="molecule type" value="Genomic_DNA"/>
</dbReference>
<evidence type="ECO:0000256" key="1">
    <source>
        <dbReference type="SAM" id="MobiDB-lite"/>
    </source>
</evidence>
<protein>
    <recommendedName>
        <fullName evidence="2">Reverse transcriptase domain-containing protein</fullName>
    </recommendedName>
</protein>
<dbReference type="Proteomes" id="UP000233551">
    <property type="component" value="Unassembled WGS sequence"/>
</dbReference>
<dbReference type="InterPro" id="IPR005135">
    <property type="entry name" value="Endo/exonuclease/phosphatase"/>
</dbReference>
<feature type="compositionally biased region" description="Polar residues" evidence="1">
    <location>
        <begin position="112"/>
        <end position="121"/>
    </location>
</feature>
<dbReference type="InterPro" id="IPR036691">
    <property type="entry name" value="Endo/exonu/phosph_ase_sf"/>
</dbReference>
<keyword evidence="4" id="KW-1185">Reference proteome</keyword>
<evidence type="ECO:0000313" key="4">
    <source>
        <dbReference type="Proteomes" id="UP000233551"/>
    </source>
</evidence>
<organism evidence="3 4">
    <name type="scientific">Punica granatum</name>
    <name type="common">Pomegranate</name>
    <dbReference type="NCBI Taxonomy" id="22663"/>
    <lineage>
        <taxon>Eukaryota</taxon>
        <taxon>Viridiplantae</taxon>
        <taxon>Streptophyta</taxon>
        <taxon>Embryophyta</taxon>
        <taxon>Tracheophyta</taxon>
        <taxon>Spermatophyta</taxon>
        <taxon>Magnoliopsida</taxon>
        <taxon>eudicotyledons</taxon>
        <taxon>Gunneridae</taxon>
        <taxon>Pentapetalae</taxon>
        <taxon>rosids</taxon>
        <taxon>malvids</taxon>
        <taxon>Myrtales</taxon>
        <taxon>Lythraceae</taxon>
        <taxon>Punica</taxon>
    </lineage>
</organism>
<dbReference type="CDD" id="cd01650">
    <property type="entry name" value="RT_nLTR_like"/>
    <property type="match status" value="1"/>
</dbReference>
<dbReference type="Pfam" id="PF00078">
    <property type="entry name" value="RVT_1"/>
    <property type="match status" value="1"/>
</dbReference>
<accession>A0A2I0KQX0</accession>
<dbReference type="Gene3D" id="3.60.10.10">
    <property type="entry name" value="Endonuclease/exonuclease/phosphatase"/>
    <property type="match status" value="1"/>
</dbReference>
<dbReference type="SUPFAM" id="SSF56219">
    <property type="entry name" value="DNase I-like"/>
    <property type="match status" value="1"/>
</dbReference>
<proteinExistence type="predicted"/>
<comment type="caution">
    <text evidence="3">The sequence shown here is derived from an EMBL/GenBank/DDBJ whole genome shotgun (WGS) entry which is preliminary data.</text>
</comment>
<dbReference type="InterPro" id="IPR040256">
    <property type="entry name" value="At4g02000-like"/>
</dbReference>
<sequence>MAQTKWPKSSSRQRMHRGVSVVSFEASTSHPLLSHSRLARAIHAEDFQPWISACMAYSALLWLAEIKKLAHPRTFPSLWVTSLGPVKVFSAWNVGSAMMILTMMWPKMWTPSRTATSVSSSPEKRNKPYGTPGDLPSSSNSLANPLNFTISPGGFSLCGTLLVIRDGPWFVGRQFLTVHLWEPCFRPSKATFSTVAVWVCLPELPIEFYYEKLLSRIGNRIGPILSIDSRTYLGMRGKYARLCVQVDLTRPLPTTIWIGDFEQPLQYEGIDKLCFNCGIVRHTAQKCLDLATSPPIPETMPSAVHPPSTDEDLSYSPWLMVQNHKKKVSPNPRNQRAQASLASSSRSLLDTTINGTMNNRAPTLKALEQSISQMAAGKSFPSAEVPNVSEGHHQARHRTTCYHMGRVNDRGKDKSTVEKIPDSPIIPMQCTENGSALRREILLDLACPYHRRNTSIIQPPSIQGTQPRLTPVIRGLLNVPFMTATSSSEENLMMILPSRTVQILLISAAIWPMPQGEVETSLQITPRADPMYSFPYMPRDANREFTSNMAHPNVYHMNLLAWNCRGAGNANFRRSLKDVISNHNPDIVILTETHLSGERATRTAATFPYDGFFCTETIGHFGGIWIMWRTDRIQLDISGSTYQEVHVVAQRCWDIIEPSVQQVVLQFFKTSVFLEGANDTLIVLIPKNNSLETISHYGPISLCNTLYKIISKILVRRLRPHLGDLISPFQCSFVPGRRSSDNAILLREVIHSFRKRKGKQASILFNGSCLDSFTPSRGIRQGDSISPYLFILCMEYPVHLIEDMVNLKAWKGVKPSRSSFPMTHLMFADDILLMGTTSPNTIHAAQSALDSFYKESGMKINLEKSKLLFSKNTSSVQRQHTCFAFNIGETDDLGKYLGFPIGLSTHTKQDFNFVVEKFVTHNLAHLVSGSSNWKAIRAGMEVWEKGDKWAIGNGASAFFWYDRWVGRELLRSIVHGPLPAGENNILVSSILLPNITWDFSHLSFNLPASITDSIRGLPIGLSHDMPDCIIWGFSRDGKYKTKSAYLLLYNPLDPPMITKIGYGSAQLFLAFNTSSSYAKRIGSPLPPSSLSAACSSHPAVPDAL</sequence>
<dbReference type="PANTHER" id="PTHR31286:SF99">
    <property type="entry name" value="DUF4283 DOMAIN-CONTAINING PROTEIN"/>
    <property type="match status" value="1"/>
</dbReference>
<dbReference type="Pfam" id="PF03372">
    <property type="entry name" value="Exo_endo_phos"/>
    <property type="match status" value="1"/>
</dbReference>
<dbReference type="PROSITE" id="PS50878">
    <property type="entry name" value="RT_POL"/>
    <property type="match status" value="1"/>
</dbReference>
<reference evidence="3 4" key="1">
    <citation type="submission" date="2017-11" db="EMBL/GenBank/DDBJ databases">
        <title>De-novo sequencing of pomegranate (Punica granatum L.) genome.</title>
        <authorList>
            <person name="Akparov Z."/>
            <person name="Amiraslanov A."/>
            <person name="Hajiyeva S."/>
            <person name="Abbasov M."/>
            <person name="Kaur K."/>
            <person name="Hamwieh A."/>
            <person name="Solovyev V."/>
            <person name="Salamov A."/>
            <person name="Braich B."/>
            <person name="Kosarev P."/>
            <person name="Mahmoud A."/>
            <person name="Hajiyev E."/>
            <person name="Babayeva S."/>
            <person name="Izzatullayeva V."/>
            <person name="Mammadov A."/>
            <person name="Mammadov A."/>
            <person name="Sharifova S."/>
            <person name="Ojaghi J."/>
            <person name="Eynullazada K."/>
            <person name="Bayramov B."/>
            <person name="Abdulazimova A."/>
            <person name="Shahmuradov I."/>
        </authorList>
    </citation>
    <scope>NUCLEOTIDE SEQUENCE [LARGE SCALE GENOMIC DNA]</scope>
    <source>
        <strain evidence="4">cv. AG2017</strain>
        <tissue evidence="3">Leaf</tissue>
    </source>
</reference>
<dbReference type="PANTHER" id="PTHR31286">
    <property type="entry name" value="GLYCINE-RICH CELL WALL STRUCTURAL PROTEIN 1.8-LIKE"/>
    <property type="match status" value="1"/>
</dbReference>
<feature type="region of interest" description="Disordered" evidence="1">
    <location>
        <begin position="324"/>
        <end position="345"/>
    </location>
</feature>
<feature type="domain" description="Reverse transcriptase" evidence="2">
    <location>
        <begin position="666"/>
        <end position="901"/>
    </location>
</feature>
<gene>
    <name evidence="3" type="ORF">CRG98_008953</name>
</gene>
<dbReference type="AlphaFoldDB" id="A0A2I0KQX0"/>
<feature type="region of interest" description="Disordered" evidence="1">
    <location>
        <begin position="112"/>
        <end position="137"/>
    </location>
</feature>
<dbReference type="STRING" id="22663.A0A2I0KQX0"/>
<dbReference type="GO" id="GO:0003824">
    <property type="term" value="F:catalytic activity"/>
    <property type="evidence" value="ECO:0007669"/>
    <property type="project" value="InterPro"/>
</dbReference>
<feature type="compositionally biased region" description="Low complexity" evidence="1">
    <location>
        <begin position="335"/>
        <end position="345"/>
    </location>
</feature>
<name>A0A2I0KQX0_PUNGR</name>
<evidence type="ECO:0000259" key="2">
    <source>
        <dbReference type="PROSITE" id="PS50878"/>
    </source>
</evidence>
<dbReference type="InterPro" id="IPR000477">
    <property type="entry name" value="RT_dom"/>
</dbReference>
<evidence type="ECO:0000313" key="3">
    <source>
        <dbReference type="EMBL" id="PKI70720.1"/>
    </source>
</evidence>